<comment type="caution">
    <text evidence="7">The sequence shown here is derived from an EMBL/GenBank/DDBJ whole genome shotgun (WGS) entry which is preliminary data.</text>
</comment>
<dbReference type="PANTHER" id="PTHR32035:SF3">
    <property type="entry name" value="SMALL RIBOSOMAL SUBUNIT PROTEIN MS38"/>
    <property type="match status" value="1"/>
</dbReference>
<dbReference type="STRING" id="101091.A0A1C7NSP9"/>
<accession>A0A1C7NSP9</accession>
<dbReference type="PANTHER" id="PTHR32035">
    <property type="entry name" value="AURORA KINASE A-INTERACTING PROTEIN"/>
    <property type="match status" value="1"/>
</dbReference>
<evidence type="ECO:0000256" key="4">
    <source>
        <dbReference type="ARBA" id="ARBA00035682"/>
    </source>
</evidence>
<organism evidence="7 8">
    <name type="scientific">Choanephora cucurbitarum</name>
    <dbReference type="NCBI Taxonomy" id="101091"/>
    <lineage>
        <taxon>Eukaryota</taxon>
        <taxon>Fungi</taxon>
        <taxon>Fungi incertae sedis</taxon>
        <taxon>Mucoromycota</taxon>
        <taxon>Mucoromycotina</taxon>
        <taxon>Mucoromycetes</taxon>
        <taxon>Mucorales</taxon>
        <taxon>Mucorineae</taxon>
        <taxon>Choanephoraceae</taxon>
        <taxon>Choanephoroideae</taxon>
        <taxon>Choanephora</taxon>
    </lineage>
</organism>
<dbReference type="Pfam" id="PF08213">
    <property type="entry name" value="COX24_C"/>
    <property type="match status" value="1"/>
</dbReference>
<dbReference type="AlphaFoldDB" id="A0A1C7NSP9"/>
<proteinExistence type="inferred from homology"/>
<evidence type="ECO:0000256" key="5">
    <source>
        <dbReference type="SAM" id="MobiDB-lite"/>
    </source>
</evidence>
<name>A0A1C7NSP9_9FUNG</name>
<evidence type="ECO:0000313" key="8">
    <source>
        <dbReference type="Proteomes" id="UP000093000"/>
    </source>
</evidence>
<reference evidence="7 8" key="1">
    <citation type="submission" date="2016-03" db="EMBL/GenBank/DDBJ databases">
        <title>Choanephora cucurbitarum.</title>
        <authorList>
            <person name="Min B."/>
            <person name="Park H."/>
            <person name="Park J.-H."/>
            <person name="Shin H.-D."/>
            <person name="Choi I.-G."/>
        </authorList>
    </citation>
    <scope>NUCLEOTIDE SEQUENCE [LARGE SCALE GENOMIC DNA]</scope>
    <source>
        <strain evidence="7 8">KUS-F28377</strain>
    </source>
</reference>
<feature type="domain" description="Ribosomal protein mS38 C-terminal" evidence="6">
    <location>
        <begin position="88"/>
        <end position="121"/>
    </location>
</feature>
<sequence>MLFCRLLTTAVRPSARLAQRYVSTSTRIDTAMNPVLEFKKSLLNSTSSTQPASVASVSEYVSRLRPFNVPAAPQPTMTTPTKTAETLELTSVLRKRRLKMNKHKHKKLRKRTRALRKKLGK</sequence>
<comment type="similarity">
    <text evidence="3">Belongs to the mitochondrion-specific ribosomal protein mS38 family.</text>
</comment>
<evidence type="ECO:0000256" key="2">
    <source>
        <dbReference type="ARBA" id="ARBA00023128"/>
    </source>
</evidence>
<dbReference type="InterPro" id="IPR013177">
    <property type="entry name" value="Ribosomal_mS38_C"/>
</dbReference>
<dbReference type="Proteomes" id="UP000093000">
    <property type="component" value="Unassembled WGS sequence"/>
</dbReference>
<evidence type="ECO:0000256" key="1">
    <source>
        <dbReference type="ARBA" id="ARBA00004173"/>
    </source>
</evidence>
<dbReference type="OrthoDB" id="10527224at2759"/>
<keyword evidence="8" id="KW-1185">Reference proteome</keyword>
<evidence type="ECO:0000313" key="7">
    <source>
        <dbReference type="EMBL" id="OBZ90524.1"/>
    </source>
</evidence>
<comment type="subcellular location">
    <subcellularLocation>
        <location evidence="1">Mitochondrion</location>
    </subcellularLocation>
</comment>
<protein>
    <recommendedName>
        <fullName evidence="4">Small ribosomal subunit protein mS38</fullName>
    </recommendedName>
</protein>
<evidence type="ECO:0000256" key="3">
    <source>
        <dbReference type="ARBA" id="ARBA00035647"/>
    </source>
</evidence>
<feature type="region of interest" description="Disordered" evidence="5">
    <location>
        <begin position="101"/>
        <end position="121"/>
    </location>
</feature>
<dbReference type="SMART" id="SM01155">
    <property type="entry name" value="DUF1713"/>
    <property type="match status" value="1"/>
</dbReference>
<gene>
    <name evidence="7" type="ORF">A0J61_01426</name>
</gene>
<keyword evidence="2" id="KW-0496">Mitochondrion</keyword>
<dbReference type="InParanoid" id="A0A1C7NSP9"/>
<evidence type="ECO:0000259" key="6">
    <source>
        <dbReference type="SMART" id="SM01155"/>
    </source>
</evidence>
<dbReference type="GO" id="GO:0005739">
    <property type="term" value="C:mitochondrion"/>
    <property type="evidence" value="ECO:0007669"/>
    <property type="project" value="UniProtKB-SubCell"/>
</dbReference>
<dbReference type="EMBL" id="LUGH01000045">
    <property type="protein sequence ID" value="OBZ90524.1"/>
    <property type="molecule type" value="Genomic_DNA"/>
</dbReference>